<evidence type="ECO:0000313" key="1">
    <source>
        <dbReference type="EMBL" id="PCS22753.1"/>
    </source>
</evidence>
<proteinExistence type="predicted"/>
<organism evidence="1 2">
    <name type="scientific">Candidatus Enterovibrio escicola</name>
    <dbReference type="NCBI Taxonomy" id="1927127"/>
    <lineage>
        <taxon>Bacteria</taxon>
        <taxon>Pseudomonadati</taxon>
        <taxon>Pseudomonadota</taxon>
        <taxon>Gammaproteobacteria</taxon>
        <taxon>Vibrionales</taxon>
        <taxon>Vibrionaceae</taxon>
        <taxon>Enterovibrio</taxon>
    </lineage>
</organism>
<sequence length="43" mass="5041">MTNLMMITDEEINFAQTSINHRSKKCLGFKKYTIIFKEMALVT</sequence>
<comment type="caution">
    <text evidence="1">The sequence shown here is derived from an EMBL/GenBank/DDBJ whole genome shotgun (WGS) entry which is preliminary data.</text>
</comment>
<dbReference type="EMBL" id="NBYY01000015">
    <property type="protein sequence ID" value="PCS22753.1"/>
    <property type="molecule type" value="Genomic_DNA"/>
</dbReference>
<name>A0A2A5T3K9_9GAMM</name>
<keyword evidence="2" id="KW-1185">Reference proteome</keyword>
<accession>A0A2A5T3K9</accession>
<dbReference type="AlphaFoldDB" id="A0A2A5T3K9"/>
<gene>
    <name evidence="1" type="ORF">BTN49_1717</name>
</gene>
<protein>
    <submittedName>
        <fullName evidence="1">Uncharacterized protein</fullName>
    </submittedName>
</protein>
<reference evidence="2" key="1">
    <citation type="submission" date="2017-04" db="EMBL/GenBank/DDBJ databases">
        <title>Genome evolution of the luminous symbionts of deep sea anglerfish.</title>
        <authorList>
            <person name="Hendry T.A."/>
        </authorList>
    </citation>
    <scope>NUCLEOTIDE SEQUENCE [LARGE SCALE GENOMIC DNA]</scope>
</reference>
<dbReference type="Proteomes" id="UP000219020">
    <property type="component" value="Unassembled WGS sequence"/>
</dbReference>
<evidence type="ECO:0000313" key="2">
    <source>
        <dbReference type="Proteomes" id="UP000219020"/>
    </source>
</evidence>